<evidence type="ECO:0000313" key="3">
    <source>
        <dbReference type="Proteomes" id="UP000712281"/>
    </source>
</evidence>
<reference evidence="2" key="1">
    <citation type="submission" date="2019-12" db="EMBL/GenBank/DDBJ databases">
        <title>Genome sequencing and annotation of Brassica cretica.</title>
        <authorList>
            <person name="Studholme D.J."/>
            <person name="Sarris P.F."/>
        </authorList>
    </citation>
    <scope>NUCLEOTIDE SEQUENCE</scope>
    <source>
        <strain evidence="2">PFS-001/15</strain>
        <tissue evidence="2">Leaf</tissue>
    </source>
</reference>
<accession>A0A8S9MC73</accession>
<protein>
    <submittedName>
        <fullName evidence="2">Uncharacterized protein</fullName>
    </submittedName>
</protein>
<gene>
    <name evidence="2" type="ORF">F2Q68_00038643</name>
</gene>
<dbReference type="AlphaFoldDB" id="A0A8S9MC73"/>
<evidence type="ECO:0000313" key="2">
    <source>
        <dbReference type="EMBL" id="KAF2616592.1"/>
    </source>
</evidence>
<proteinExistence type="predicted"/>
<dbReference type="EMBL" id="QGKW02000007">
    <property type="protein sequence ID" value="KAF2616592.1"/>
    <property type="molecule type" value="Genomic_DNA"/>
</dbReference>
<feature type="compositionally biased region" description="Polar residues" evidence="1">
    <location>
        <begin position="108"/>
        <end position="131"/>
    </location>
</feature>
<feature type="compositionally biased region" description="Low complexity" evidence="1">
    <location>
        <begin position="69"/>
        <end position="81"/>
    </location>
</feature>
<name>A0A8S9MC73_BRACR</name>
<feature type="region of interest" description="Disordered" evidence="1">
    <location>
        <begin position="1"/>
        <end position="26"/>
    </location>
</feature>
<organism evidence="2 3">
    <name type="scientific">Brassica cretica</name>
    <name type="common">Mustard</name>
    <dbReference type="NCBI Taxonomy" id="69181"/>
    <lineage>
        <taxon>Eukaryota</taxon>
        <taxon>Viridiplantae</taxon>
        <taxon>Streptophyta</taxon>
        <taxon>Embryophyta</taxon>
        <taxon>Tracheophyta</taxon>
        <taxon>Spermatophyta</taxon>
        <taxon>Magnoliopsida</taxon>
        <taxon>eudicotyledons</taxon>
        <taxon>Gunneridae</taxon>
        <taxon>Pentapetalae</taxon>
        <taxon>rosids</taxon>
        <taxon>malvids</taxon>
        <taxon>Brassicales</taxon>
        <taxon>Brassicaceae</taxon>
        <taxon>Brassiceae</taxon>
        <taxon>Brassica</taxon>
    </lineage>
</organism>
<dbReference type="Proteomes" id="UP000712281">
    <property type="component" value="Unassembled WGS sequence"/>
</dbReference>
<comment type="caution">
    <text evidence="2">The sequence shown here is derived from an EMBL/GenBank/DDBJ whole genome shotgun (WGS) entry which is preliminary data.</text>
</comment>
<evidence type="ECO:0000256" key="1">
    <source>
        <dbReference type="SAM" id="MobiDB-lite"/>
    </source>
</evidence>
<sequence length="180" mass="20177">MNTIDKGKRKVVARDNKLKSNTRTKSCRKTLEPQFDGCLDDSSSEDEEDQAYDCNYEEESDLYKEQVYDCSSEESGSSDCETISCDPMLSPDTDQRSPNALPKEGCSKINTKPTASAKSTQIPKRTTSQKHCASPRRDSCSFFHRRDLLISHPTAISARTVVDVTYNCRGSQTAINMRRA</sequence>
<feature type="region of interest" description="Disordered" evidence="1">
    <location>
        <begin position="69"/>
        <end position="137"/>
    </location>
</feature>